<organism evidence="2 3">
    <name type="scientific">Lentzea flava</name>
    <dbReference type="NCBI Taxonomy" id="103732"/>
    <lineage>
        <taxon>Bacteria</taxon>
        <taxon>Bacillati</taxon>
        <taxon>Actinomycetota</taxon>
        <taxon>Actinomycetes</taxon>
        <taxon>Pseudonocardiales</taxon>
        <taxon>Pseudonocardiaceae</taxon>
        <taxon>Lentzea</taxon>
    </lineage>
</organism>
<name>A0ABQ2UH81_9PSEU</name>
<sequence length="170" mass="18798">MAADAATPPRRRWYVRRMPDSAELLDQMRQKLEFFEQANRAAEARAAGYDAMGTELRTVEASAQSPDRSVTVVAGLSGSIKDIRFTEDARRLSPTQLSQAVMSALQQAVAAAARQQAEIVQSHVGTDIPVAERVMKTQQEIFGRPADQPPRPPVDDDEDTGSIFRGDDRW</sequence>
<keyword evidence="3" id="KW-1185">Reference proteome</keyword>
<accession>A0ABQ2UH81</accession>
<dbReference type="Pfam" id="PF02575">
    <property type="entry name" value="YbaB_DNA_bd"/>
    <property type="match status" value="1"/>
</dbReference>
<reference evidence="3" key="1">
    <citation type="journal article" date="2019" name="Int. J. Syst. Evol. Microbiol.">
        <title>The Global Catalogue of Microorganisms (GCM) 10K type strain sequencing project: providing services to taxonomists for standard genome sequencing and annotation.</title>
        <authorList>
            <consortium name="The Broad Institute Genomics Platform"/>
            <consortium name="The Broad Institute Genome Sequencing Center for Infectious Disease"/>
            <person name="Wu L."/>
            <person name="Ma J."/>
        </authorList>
    </citation>
    <scope>NUCLEOTIDE SEQUENCE [LARGE SCALE GENOMIC DNA]</scope>
    <source>
        <strain evidence="3">JCM 3296</strain>
    </source>
</reference>
<evidence type="ECO:0000313" key="2">
    <source>
        <dbReference type="EMBL" id="GGU34809.1"/>
    </source>
</evidence>
<gene>
    <name evidence="2" type="ORF">GCM10010178_28920</name>
</gene>
<dbReference type="Proteomes" id="UP000649573">
    <property type="component" value="Unassembled WGS sequence"/>
</dbReference>
<dbReference type="InterPro" id="IPR036894">
    <property type="entry name" value="YbaB-like_sf"/>
</dbReference>
<evidence type="ECO:0000313" key="3">
    <source>
        <dbReference type="Proteomes" id="UP000649573"/>
    </source>
</evidence>
<feature type="region of interest" description="Disordered" evidence="1">
    <location>
        <begin position="139"/>
        <end position="170"/>
    </location>
</feature>
<evidence type="ECO:0008006" key="4">
    <source>
        <dbReference type="Google" id="ProtNLM"/>
    </source>
</evidence>
<dbReference type="InterPro" id="IPR004401">
    <property type="entry name" value="YbaB/EbfC"/>
</dbReference>
<comment type="caution">
    <text evidence="2">The sequence shown here is derived from an EMBL/GenBank/DDBJ whole genome shotgun (WGS) entry which is preliminary data.</text>
</comment>
<proteinExistence type="predicted"/>
<dbReference type="SUPFAM" id="SSF82607">
    <property type="entry name" value="YbaB-like"/>
    <property type="match status" value="1"/>
</dbReference>
<dbReference type="Gene3D" id="3.30.1310.10">
    <property type="entry name" value="Nucleoid-associated protein YbaB-like domain"/>
    <property type="match status" value="1"/>
</dbReference>
<protein>
    <recommendedName>
        <fullName evidence="4">YbaB/EbfC DNA-binding family protein</fullName>
    </recommendedName>
</protein>
<evidence type="ECO:0000256" key="1">
    <source>
        <dbReference type="SAM" id="MobiDB-lite"/>
    </source>
</evidence>
<dbReference type="EMBL" id="BMRE01000009">
    <property type="protein sequence ID" value="GGU34809.1"/>
    <property type="molecule type" value="Genomic_DNA"/>
</dbReference>